<feature type="compositionally biased region" description="Polar residues" evidence="2">
    <location>
        <begin position="39"/>
        <end position="50"/>
    </location>
</feature>
<evidence type="ECO:0000313" key="3">
    <source>
        <dbReference type="EMBL" id="EGY29548.1"/>
    </source>
</evidence>
<dbReference type="GO" id="GO:0003824">
    <property type="term" value="F:catalytic activity"/>
    <property type="evidence" value="ECO:0007669"/>
    <property type="project" value="UniProtKB-ARBA"/>
</dbReference>
<keyword evidence="4" id="KW-1185">Reference proteome</keyword>
<dbReference type="InterPro" id="IPR025157">
    <property type="entry name" value="Hemagglutinin_rpt"/>
</dbReference>
<accession>G2GXI6</accession>
<dbReference type="Proteomes" id="UP000004116">
    <property type="component" value="Unassembled WGS sequence"/>
</dbReference>
<protein>
    <submittedName>
        <fullName evidence="3">Hemolysin A</fullName>
    </submittedName>
</protein>
<gene>
    <name evidence="3" type="ORF">Rin_00004780</name>
</gene>
<dbReference type="GO" id="GO:0090729">
    <property type="term" value="F:toxin activity"/>
    <property type="evidence" value="ECO:0007669"/>
    <property type="project" value="UniProtKB-KW"/>
</dbReference>
<name>G2GXI6_9ENTR</name>
<sequence length="175" mass="18482">MFAESRSRFRKSYLDEHHKISGRSGGGGKITTTTHDSLDQQSAQGSSLSGDSVKVTAGNDLLVQGSDIAGTQDVNLLAGRDLNISSATERYREKHFKEEKKSGFMSSGGIGFSYGQHRVKSTQMTEGLSHKSSTLGSVDGKLTLDAGNEVAVSTSDLIAGDDILLSGKNINITAA</sequence>
<feature type="region of interest" description="Disordered" evidence="2">
    <location>
        <begin position="15"/>
        <end position="51"/>
    </location>
</feature>
<keyword evidence="1" id="KW-0800">Toxin</keyword>
<dbReference type="AlphaFoldDB" id="G2GXI6"/>
<organism evidence="3 4">
    <name type="scientific">Candidatus Regiella insecticola 5.15</name>
    <dbReference type="NCBI Taxonomy" id="1005043"/>
    <lineage>
        <taxon>Bacteria</taxon>
        <taxon>Pseudomonadati</taxon>
        <taxon>Pseudomonadota</taxon>
        <taxon>Gammaproteobacteria</taxon>
        <taxon>Enterobacterales</taxon>
        <taxon>Enterobacteriaceae</taxon>
        <taxon>aphid secondary symbionts</taxon>
        <taxon>Candidatus Regiella</taxon>
    </lineage>
</organism>
<evidence type="ECO:0000313" key="4">
    <source>
        <dbReference type="Proteomes" id="UP000004116"/>
    </source>
</evidence>
<evidence type="ECO:0000256" key="1">
    <source>
        <dbReference type="ARBA" id="ARBA00022656"/>
    </source>
</evidence>
<comment type="caution">
    <text evidence="3">The sequence shown here is derived from an EMBL/GenBank/DDBJ whole genome shotgun (WGS) entry which is preliminary data.</text>
</comment>
<evidence type="ECO:0000256" key="2">
    <source>
        <dbReference type="SAM" id="MobiDB-lite"/>
    </source>
</evidence>
<reference evidence="3 4" key="1">
    <citation type="journal article" date="2012" name="Genome Res.">
        <title>Genomic basis of endosymbiont-conferred protection against an insect parasitoid.</title>
        <authorList>
            <person name="Hansen A.K."/>
            <person name="Vorburger C."/>
            <person name="Moran N.A."/>
        </authorList>
    </citation>
    <scope>NUCLEOTIDE SEQUENCE [LARGE SCALE GENOMIC DNA]</scope>
    <source>
        <strain evidence="4">R5.15</strain>
    </source>
</reference>
<dbReference type="RefSeq" id="WP_006706180.1">
    <property type="nucleotide sequence ID" value="NZ_AGCA01000103.1"/>
</dbReference>
<dbReference type="OrthoDB" id="2664633at2"/>
<dbReference type="Pfam" id="PF13332">
    <property type="entry name" value="Fil_haemagg_2"/>
    <property type="match status" value="1"/>
</dbReference>
<proteinExistence type="predicted"/>
<dbReference type="PATRIC" id="fig|1005043.3.peg.440"/>
<dbReference type="EMBL" id="AGCA01000103">
    <property type="protein sequence ID" value="EGY29548.1"/>
    <property type="molecule type" value="Genomic_DNA"/>
</dbReference>